<dbReference type="InterPro" id="IPR012676">
    <property type="entry name" value="TGS-like"/>
</dbReference>
<dbReference type="SUPFAM" id="SSF81271">
    <property type="entry name" value="TGS-like"/>
    <property type="match status" value="1"/>
</dbReference>
<evidence type="ECO:0000259" key="1">
    <source>
        <dbReference type="PROSITE" id="PS51880"/>
    </source>
</evidence>
<accession>A0A3M2Z9P6</accession>
<dbReference type="Proteomes" id="UP000282378">
    <property type="component" value="Unassembled WGS sequence"/>
</dbReference>
<dbReference type="CDD" id="cd01667">
    <property type="entry name" value="TGS_ThrRS"/>
    <property type="match status" value="1"/>
</dbReference>
<evidence type="ECO:0000313" key="2">
    <source>
        <dbReference type="EMBL" id="RML85022.1"/>
    </source>
</evidence>
<feature type="non-terminal residue" evidence="2">
    <location>
        <position position="40"/>
    </location>
</feature>
<dbReference type="EMBL" id="RBNL01001870">
    <property type="protein sequence ID" value="RML85022.1"/>
    <property type="molecule type" value="Genomic_DNA"/>
</dbReference>
<comment type="caution">
    <text evidence="2">The sequence shown here is derived from an EMBL/GenBank/DDBJ whole genome shotgun (WGS) entry which is preliminary data.</text>
</comment>
<dbReference type="InterPro" id="IPR012675">
    <property type="entry name" value="Beta-grasp_dom_sf"/>
</dbReference>
<sequence length="40" mass="3953">MPTITLPDGSQRSFDHAVSVADVALSIGAGLAKATVAGKV</sequence>
<dbReference type="PROSITE" id="PS51880">
    <property type="entry name" value="TGS"/>
    <property type="match status" value="1"/>
</dbReference>
<dbReference type="AlphaFoldDB" id="A0A3M2Z9P6"/>
<gene>
    <name evidence="2" type="ORF">APX70_07135</name>
</gene>
<name>A0A3M2Z9P6_PSEYM</name>
<proteinExistence type="predicted"/>
<dbReference type="Pfam" id="PF02824">
    <property type="entry name" value="TGS"/>
    <property type="match status" value="1"/>
</dbReference>
<dbReference type="Gene3D" id="3.10.20.30">
    <property type="match status" value="1"/>
</dbReference>
<dbReference type="InterPro" id="IPR004095">
    <property type="entry name" value="TGS"/>
</dbReference>
<dbReference type="GO" id="GO:0016874">
    <property type="term" value="F:ligase activity"/>
    <property type="evidence" value="ECO:0007669"/>
    <property type="project" value="UniProtKB-KW"/>
</dbReference>
<reference evidence="2 3" key="1">
    <citation type="submission" date="2018-08" db="EMBL/GenBank/DDBJ databases">
        <title>Recombination of ecologically and evolutionarily significant loci maintains genetic cohesion in the Pseudomonas syringae species complex.</title>
        <authorList>
            <person name="Dillon M."/>
            <person name="Thakur S."/>
            <person name="Almeida R.N.D."/>
            <person name="Weir B.S."/>
            <person name="Guttman D.S."/>
        </authorList>
    </citation>
    <scope>NUCLEOTIDE SEQUENCE [LARGE SCALE GENOMIC DNA]</scope>
    <source>
        <strain evidence="2 3">88_10</strain>
    </source>
</reference>
<feature type="domain" description="TGS" evidence="1">
    <location>
        <begin position="1"/>
        <end position="40"/>
    </location>
</feature>
<protein>
    <submittedName>
        <fullName evidence="2">Threonine--tRNA ligase</fullName>
    </submittedName>
</protein>
<evidence type="ECO:0000313" key="3">
    <source>
        <dbReference type="Proteomes" id="UP000282378"/>
    </source>
</evidence>
<keyword evidence="2" id="KW-0436">Ligase</keyword>
<organism evidence="2 3">
    <name type="scientific">Pseudomonas syringae pv. maculicola</name>
    <dbReference type="NCBI Taxonomy" id="59511"/>
    <lineage>
        <taxon>Bacteria</taxon>
        <taxon>Pseudomonadati</taxon>
        <taxon>Pseudomonadota</taxon>
        <taxon>Gammaproteobacteria</taxon>
        <taxon>Pseudomonadales</taxon>
        <taxon>Pseudomonadaceae</taxon>
        <taxon>Pseudomonas</taxon>
    </lineage>
</organism>